<dbReference type="EMBL" id="JAGTJR010000005">
    <property type="protein sequence ID" value="KAH7060871.1"/>
    <property type="molecule type" value="Genomic_DNA"/>
</dbReference>
<feature type="region of interest" description="Disordered" evidence="1">
    <location>
        <begin position="55"/>
        <end position="182"/>
    </location>
</feature>
<feature type="compositionally biased region" description="Basic residues" evidence="1">
    <location>
        <begin position="459"/>
        <end position="469"/>
    </location>
</feature>
<feature type="compositionally biased region" description="Polar residues" evidence="1">
    <location>
        <begin position="126"/>
        <end position="136"/>
    </location>
</feature>
<comment type="caution">
    <text evidence="2">The sequence shown here is derived from an EMBL/GenBank/DDBJ whole genome shotgun (WGS) entry which is preliminary data.</text>
</comment>
<evidence type="ECO:0000313" key="2">
    <source>
        <dbReference type="EMBL" id="KAH7060871.1"/>
    </source>
</evidence>
<proteinExistence type="predicted"/>
<sequence>MSYKIFDSLFQVYLVPEKDVQKRLYVFHSTPNVLEPGTISQAYHSIRSPCKCDKPHIRKGSQQSVDTDIYGASQPENFTEPERLDPAESVSPSNTADSAFSGILVATPDQVRIQKTSDGSQEDNPSDQRAITQRVTTSRKRGFPGNSLCSGDGSQTGEFIENGQQSTPSNNGASSPWKLQSMGPFASQNRFAHSKEPRQSVSLPGVLGIPSTGWDVFKIPGNGHEFFMPPWTSQQPSTYPPNIIKSTSPSRKSSRLGPSFNFGDPQHINDSVPPHQPPPPQPAYSSVVSQGHNPARLPTQEPIHPSLRPRGGFEGIKQRYAAKEHKVASSQVSWCPQKAGPQSHLHIPGHPMLMYHIPLNLQPPHNQISNAMHGYAIQPQQTGVAIAGAAGVQANQTGRLPALGWQRPPGAASEQQQQQQGSTLIATNNMATSASGTNDIAKIISEPFGNAGEHSVQQRGRRSKRERAV</sequence>
<name>A0ABQ8GMK2_9PEZI</name>
<evidence type="ECO:0000256" key="1">
    <source>
        <dbReference type="SAM" id="MobiDB-lite"/>
    </source>
</evidence>
<gene>
    <name evidence="2" type="ORF">B0J12DRAFT_770324</name>
</gene>
<reference evidence="2 3" key="1">
    <citation type="journal article" date="2021" name="Nat. Commun.">
        <title>Genetic determinants of endophytism in the Arabidopsis root mycobiome.</title>
        <authorList>
            <person name="Mesny F."/>
            <person name="Miyauchi S."/>
            <person name="Thiergart T."/>
            <person name="Pickel B."/>
            <person name="Atanasova L."/>
            <person name="Karlsson M."/>
            <person name="Huettel B."/>
            <person name="Barry K.W."/>
            <person name="Haridas S."/>
            <person name="Chen C."/>
            <person name="Bauer D."/>
            <person name="Andreopoulos W."/>
            <person name="Pangilinan J."/>
            <person name="LaButti K."/>
            <person name="Riley R."/>
            <person name="Lipzen A."/>
            <person name="Clum A."/>
            <person name="Drula E."/>
            <person name="Henrissat B."/>
            <person name="Kohler A."/>
            <person name="Grigoriev I.V."/>
            <person name="Martin F.M."/>
            <person name="Hacquard S."/>
        </authorList>
    </citation>
    <scope>NUCLEOTIDE SEQUENCE [LARGE SCALE GENOMIC DNA]</scope>
    <source>
        <strain evidence="2 3">MPI-SDFR-AT-0080</strain>
    </source>
</reference>
<feature type="region of interest" description="Disordered" evidence="1">
    <location>
        <begin position="227"/>
        <end position="310"/>
    </location>
</feature>
<feature type="compositionally biased region" description="Polar residues" evidence="1">
    <location>
        <begin position="147"/>
        <end position="178"/>
    </location>
</feature>
<dbReference type="Proteomes" id="UP000774617">
    <property type="component" value="Unassembled WGS sequence"/>
</dbReference>
<protein>
    <submittedName>
        <fullName evidence="2">Uncharacterized protein</fullName>
    </submittedName>
</protein>
<organism evidence="2 3">
    <name type="scientific">Macrophomina phaseolina</name>
    <dbReference type="NCBI Taxonomy" id="35725"/>
    <lineage>
        <taxon>Eukaryota</taxon>
        <taxon>Fungi</taxon>
        <taxon>Dikarya</taxon>
        <taxon>Ascomycota</taxon>
        <taxon>Pezizomycotina</taxon>
        <taxon>Dothideomycetes</taxon>
        <taxon>Dothideomycetes incertae sedis</taxon>
        <taxon>Botryosphaeriales</taxon>
        <taxon>Botryosphaeriaceae</taxon>
        <taxon>Macrophomina</taxon>
    </lineage>
</organism>
<accession>A0ABQ8GMK2</accession>
<evidence type="ECO:0000313" key="3">
    <source>
        <dbReference type="Proteomes" id="UP000774617"/>
    </source>
</evidence>
<feature type="region of interest" description="Disordered" evidence="1">
    <location>
        <begin position="446"/>
        <end position="469"/>
    </location>
</feature>
<feature type="region of interest" description="Disordered" evidence="1">
    <location>
        <begin position="400"/>
        <end position="422"/>
    </location>
</feature>
<keyword evidence="3" id="KW-1185">Reference proteome</keyword>